<accession>A0A553QHY3</accession>
<organism evidence="2 3">
    <name type="scientific">Danionella cerebrum</name>
    <dbReference type="NCBI Taxonomy" id="2873325"/>
    <lineage>
        <taxon>Eukaryota</taxon>
        <taxon>Metazoa</taxon>
        <taxon>Chordata</taxon>
        <taxon>Craniata</taxon>
        <taxon>Vertebrata</taxon>
        <taxon>Euteleostomi</taxon>
        <taxon>Actinopterygii</taxon>
        <taxon>Neopterygii</taxon>
        <taxon>Teleostei</taxon>
        <taxon>Ostariophysi</taxon>
        <taxon>Cypriniformes</taxon>
        <taxon>Danionidae</taxon>
        <taxon>Danioninae</taxon>
        <taxon>Danionella</taxon>
    </lineage>
</organism>
<name>A0A553QHY3_9TELE</name>
<sequence length="132" mass="14647">MDELGFYYCMSTGSSPEFSNVTKLQIKESPKPECQNHNVVNLERNQTAVNVPEQNHSSWAIIILISGALPGLLMFVIIVWNLFFSRVQVSRPHSYHLVYTLNILKKALSLEGGLVSMARPGGIDDNTAVDSP</sequence>
<keyword evidence="1" id="KW-0472">Membrane</keyword>
<evidence type="ECO:0000313" key="2">
    <source>
        <dbReference type="EMBL" id="TRY89548.1"/>
    </source>
</evidence>
<keyword evidence="1" id="KW-1133">Transmembrane helix</keyword>
<proteinExistence type="predicted"/>
<gene>
    <name evidence="2" type="ORF">DNTS_025204</name>
</gene>
<evidence type="ECO:0000313" key="3">
    <source>
        <dbReference type="Proteomes" id="UP000316079"/>
    </source>
</evidence>
<dbReference type="AlphaFoldDB" id="A0A553QHY3"/>
<keyword evidence="1" id="KW-0812">Transmembrane</keyword>
<dbReference type="EMBL" id="SRMA01025961">
    <property type="protein sequence ID" value="TRY89548.1"/>
    <property type="molecule type" value="Genomic_DNA"/>
</dbReference>
<protein>
    <submittedName>
        <fullName evidence="2">Uncharacterized protein</fullName>
    </submittedName>
</protein>
<reference evidence="2 3" key="1">
    <citation type="journal article" date="2019" name="Sci. Data">
        <title>Hybrid genome assembly and annotation of Danionella translucida.</title>
        <authorList>
            <person name="Kadobianskyi M."/>
            <person name="Schulze L."/>
            <person name="Schuelke M."/>
            <person name="Judkewitz B."/>
        </authorList>
    </citation>
    <scope>NUCLEOTIDE SEQUENCE [LARGE SCALE GENOMIC DNA]</scope>
    <source>
        <strain evidence="2 3">Bolton</strain>
    </source>
</reference>
<dbReference type="Proteomes" id="UP000316079">
    <property type="component" value="Unassembled WGS sequence"/>
</dbReference>
<evidence type="ECO:0000256" key="1">
    <source>
        <dbReference type="SAM" id="Phobius"/>
    </source>
</evidence>
<feature type="transmembrane region" description="Helical" evidence="1">
    <location>
        <begin position="59"/>
        <end position="84"/>
    </location>
</feature>
<comment type="caution">
    <text evidence="2">The sequence shown here is derived from an EMBL/GenBank/DDBJ whole genome shotgun (WGS) entry which is preliminary data.</text>
</comment>
<keyword evidence="3" id="KW-1185">Reference proteome</keyword>